<dbReference type="RefSeq" id="WP_051193488.1">
    <property type="nucleotide sequence ID" value="NZ_JBIAQY010000010.1"/>
</dbReference>
<gene>
    <name evidence="2" type="ORF">ACFYXQ_27185</name>
</gene>
<accession>A0ABW6S6W4</accession>
<dbReference type="InterPro" id="IPR043519">
    <property type="entry name" value="NT_sf"/>
</dbReference>
<evidence type="ECO:0000313" key="3">
    <source>
        <dbReference type="Proteomes" id="UP001601992"/>
    </source>
</evidence>
<proteinExistence type="predicted"/>
<dbReference type="SUPFAM" id="SSF81301">
    <property type="entry name" value="Nucleotidyltransferase"/>
    <property type="match status" value="1"/>
</dbReference>
<dbReference type="Gene3D" id="3.30.460.10">
    <property type="entry name" value="Beta Polymerase, domain 2"/>
    <property type="match status" value="1"/>
</dbReference>
<dbReference type="CDD" id="cd05403">
    <property type="entry name" value="NT_KNTase_like"/>
    <property type="match status" value="1"/>
</dbReference>
<dbReference type="InterPro" id="IPR002934">
    <property type="entry name" value="Polymerase_NTP_transf_dom"/>
</dbReference>
<dbReference type="Pfam" id="PF01909">
    <property type="entry name" value="NTP_transf_2"/>
    <property type="match status" value="1"/>
</dbReference>
<comment type="caution">
    <text evidence="2">The sequence shown here is derived from an EMBL/GenBank/DDBJ whole genome shotgun (WGS) entry which is preliminary data.</text>
</comment>
<organism evidence="2 3">
    <name type="scientific">Nocardia jiangxiensis</name>
    <dbReference type="NCBI Taxonomy" id="282685"/>
    <lineage>
        <taxon>Bacteria</taxon>
        <taxon>Bacillati</taxon>
        <taxon>Actinomycetota</taxon>
        <taxon>Actinomycetes</taxon>
        <taxon>Mycobacteriales</taxon>
        <taxon>Nocardiaceae</taxon>
        <taxon>Nocardia</taxon>
    </lineage>
</organism>
<evidence type="ECO:0000259" key="1">
    <source>
        <dbReference type="Pfam" id="PF01909"/>
    </source>
</evidence>
<sequence>MDDETFLNTTADTLFALPGVTAVALGGSRAQGTARPDSDWDLAIYYRGAFAPADLAAVGWPGQVSELGEWGGGVFNGGAWLTIEDRRVDVHYRDLDVVDAQLRAAESGRFRIEPLAFHLAGIPTYLVVAELAINRVLCGSLPRPAYPEALRRNAPRTWAAQAEMTLDYAAANHAPHGRLTPCAGQIAVAASCFAHAILAARAEWITNEKSLLTRAGLTAIDEIVESLTTDPQALRDAIESVRALCRSELENICGSEGF</sequence>
<feature type="domain" description="Polymerase nucleotidyl transferase" evidence="1">
    <location>
        <begin position="18"/>
        <end position="52"/>
    </location>
</feature>
<keyword evidence="3" id="KW-1185">Reference proteome</keyword>
<dbReference type="EMBL" id="JBIAQY010000010">
    <property type="protein sequence ID" value="MFF3571469.1"/>
    <property type="molecule type" value="Genomic_DNA"/>
</dbReference>
<dbReference type="Proteomes" id="UP001601992">
    <property type="component" value="Unassembled WGS sequence"/>
</dbReference>
<name>A0ABW6S6W4_9NOCA</name>
<reference evidence="2 3" key="1">
    <citation type="submission" date="2024-10" db="EMBL/GenBank/DDBJ databases">
        <title>The Natural Products Discovery Center: Release of the First 8490 Sequenced Strains for Exploring Actinobacteria Biosynthetic Diversity.</title>
        <authorList>
            <person name="Kalkreuter E."/>
            <person name="Kautsar S.A."/>
            <person name="Yang D."/>
            <person name="Bader C.D."/>
            <person name="Teijaro C.N."/>
            <person name="Fluegel L."/>
            <person name="Davis C.M."/>
            <person name="Simpson J.R."/>
            <person name="Lauterbach L."/>
            <person name="Steele A.D."/>
            <person name="Gui C."/>
            <person name="Meng S."/>
            <person name="Li G."/>
            <person name="Viehrig K."/>
            <person name="Ye F."/>
            <person name="Su P."/>
            <person name="Kiefer A.F."/>
            <person name="Nichols A."/>
            <person name="Cepeda A.J."/>
            <person name="Yan W."/>
            <person name="Fan B."/>
            <person name="Jiang Y."/>
            <person name="Adhikari A."/>
            <person name="Zheng C.-J."/>
            <person name="Schuster L."/>
            <person name="Cowan T.M."/>
            <person name="Smanski M.J."/>
            <person name="Chevrette M.G."/>
            <person name="De Carvalho L.P.S."/>
            <person name="Shen B."/>
        </authorList>
    </citation>
    <scope>NUCLEOTIDE SEQUENCE [LARGE SCALE GENOMIC DNA]</scope>
    <source>
        <strain evidence="2 3">NPDC002593</strain>
    </source>
</reference>
<evidence type="ECO:0000313" key="2">
    <source>
        <dbReference type="EMBL" id="MFF3571469.1"/>
    </source>
</evidence>
<protein>
    <submittedName>
        <fullName evidence="2">Nucleotidyltransferase domain-containing protein</fullName>
    </submittedName>
</protein>